<accession>A0A7S3XMR9</accession>
<feature type="domain" description="DUF4395" evidence="9">
    <location>
        <begin position="42"/>
        <end position="173"/>
    </location>
</feature>
<keyword evidence="7" id="KW-0472">Membrane</keyword>
<dbReference type="PANTHER" id="PTHR46679:SF1">
    <property type="entry name" value="GLUTAREDOXIN-2, MITOCHONDRIAL"/>
    <property type="match status" value="1"/>
</dbReference>
<evidence type="ECO:0000256" key="7">
    <source>
        <dbReference type="SAM" id="Phobius"/>
    </source>
</evidence>
<keyword evidence="5" id="KW-0676">Redox-active center</keyword>
<dbReference type="PROSITE" id="PS51354">
    <property type="entry name" value="GLUTAREDOXIN_2"/>
    <property type="match status" value="1"/>
</dbReference>
<dbReference type="InterPro" id="IPR002109">
    <property type="entry name" value="Glutaredoxin"/>
</dbReference>
<dbReference type="InterPro" id="IPR036249">
    <property type="entry name" value="Thioredoxin-like_sf"/>
</dbReference>
<dbReference type="Gene3D" id="3.40.30.10">
    <property type="entry name" value="Glutaredoxin"/>
    <property type="match status" value="1"/>
</dbReference>
<feature type="region of interest" description="Disordered" evidence="6">
    <location>
        <begin position="375"/>
        <end position="421"/>
    </location>
</feature>
<keyword evidence="7" id="KW-1133">Transmembrane helix</keyword>
<dbReference type="InterPro" id="IPR014025">
    <property type="entry name" value="Glutaredoxin_subgr"/>
</dbReference>
<keyword evidence="7" id="KW-0812">Transmembrane</keyword>
<evidence type="ECO:0000259" key="8">
    <source>
        <dbReference type="Pfam" id="PF00462"/>
    </source>
</evidence>
<dbReference type="PRINTS" id="PR00160">
    <property type="entry name" value="GLUTAREDOXIN"/>
</dbReference>
<dbReference type="GO" id="GO:0015035">
    <property type="term" value="F:protein-disulfide reductase activity"/>
    <property type="evidence" value="ECO:0007669"/>
    <property type="project" value="TreeGrafter"/>
</dbReference>
<evidence type="ECO:0000256" key="2">
    <source>
        <dbReference type="ARBA" id="ARBA00022448"/>
    </source>
</evidence>
<organism evidence="10">
    <name type="scientific">Heterosigma akashiwo</name>
    <name type="common">Chromophytic alga</name>
    <name type="synonym">Heterosigma carterae</name>
    <dbReference type="NCBI Taxonomy" id="2829"/>
    <lineage>
        <taxon>Eukaryota</taxon>
        <taxon>Sar</taxon>
        <taxon>Stramenopiles</taxon>
        <taxon>Ochrophyta</taxon>
        <taxon>Raphidophyceae</taxon>
        <taxon>Chattonellales</taxon>
        <taxon>Chattonellaceae</taxon>
        <taxon>Heterosigma</taxon>
    </lineage>
</organism>
<reference evidence="10" key="1">
    <citation type="submission" date="2021-01" db="EMBL/GenBank/DDBJ databases">
        <authorList>
            <person name="Corre E."/>
            <person name="Pelletier E."/>
            <person name="Niang G."/>
            <person name="Scheremetjew M."/>
            <person name="Finn R."/>
            <person name="Kale V."/>
            <person name="Holt S."/>
            <person name="Cochrane G."/>
            <person name="Meng A."/>
            <person name="Brown T."/>
            <person name="Cohen L."/>
        </authorList>
    </citation>
    <scope>NUCLEOTIDE SEQUENCE</scope>
    <source>
        <strain evidence="10">CCMP3107</strain>
    </source>
</reference>
<evidence type="ECO:0000256" key="4">
    <source>
        <dbReference type="ARBA" id="ARBA00023157"/>
    </source>
</evidence>
<evidence type="ECO:0000256" key="3">
    <source>
        <dbReference type="ARBA" id="ARBA00022982"/>
    </source>
</evidence>
<dbReference type="PANTHER" id="PTHR46679">
    <property type="match status" value="1"/>
</dbReference>
<keyword evidence="2" id="KW-0813">Transport</keyword>
<dbReference type="Pfam" id="PF14340">
    <property type="entry name" value="DUF4395"/>
    <property type="match status" value="1"/>
</dbReference>
<feature type="transmembrane region" description="Helical" evidence="7">
    <location>
        <begin position="80"/>
        <end position="102"/>
    </location>
</feature>
<evidence type="ECO:0000259" key="9">
    <source>
        <dbReference type="Pfam" id="PF14340"/>
    </source>
</evidence>
<evidence type="ECO:0000256" key="5">
    <source>
        <dbReference type="ARBA" id="ARBA00023284"/>
    </source>
</evidence>
<keyword evidence="3" id="KW-0249">Electron transport</keyword>
<dbReference type="GO" id="GO:0005739">
    <property type="term" value="C:mitochondrion"/>
    <property type="evidence" value="ECO:0007669"/>
    <property type="project" value="TreeGrafter"/>
</dbReference>
<dbReference type="EMBL" id="HBIU01007248">
    <property type="protein sequence ID" value="CAE0624132.1"/>
    <property type="molecule type" value="Transcribed_RNA"/>
</dbReference>
<feature type="compositionally biased region" description="Polar residues" evidence="6">
    <location>
        <begin position="406"/>
        <end position="421"/>
    </location>
</feature>
<name>A0A7S3XMR9_HETAK</name>
<comment type="similarity">
    <text evidence="1">Belongs to the glutaredoxin family.</text>
</comment>
<feature type="transmembrane region" description="Helical" evidence="7">
    <location>
        <begin position="122"/>
        <end position="141"/>
    </location>
</feature>
<gene>
    <name evidence="10" type="ORF">HAKA00212_LOCUS2798</name>
</gene>
<evidence type="ECO:0000256" key="6">
    <source>
        <dbReference type="SAM" id="MobiDB-lite"/>
    </source>
</evidence>
<dbReference type="Pfam" id="PF00462">
    <property type="entry name" value="Glutaredoxin"/>
    <property type="match status" value="1"/>
</dbReference>
<evidence type="ECO:0008006" key="11">
    <source>
        <dbReference type="Google" id="ProtNLM"/>
    </source>
</evidence>
<proteinExistence type="inferred from homology"/>
<dbReference type="SUPFAM" id="SSF52833">
    <property type="entry name" value="Thioredoxin-like"/>
    <property type="match status" value="1"/>
</dbReference>
<feature type="transmembrane region" description="Helical" evidence="7">
    <location>
        <begin position="49"/>
        <end position="68"/>
    </location>
</feature>
<dbReference type="AlphaFoldDB" id="A0A7S3XMR9"/>
<evidence type="ECO:0000256" key="1">
    <source>
        <dbReference type="ARBA" id="ARBA00007787"/>
    </source>
</evidence>
<dbReference type="InterPro" id="IPR025508">
    <property type="entry name" value="DUF4395"/>
</dbReference>
<keyword evidence="4" id="KW-1015">Disulfide bond</keyword>
<feature type="domain" description="Glutaredoxin" evidence="8">
    <location>
        <begin position="233"/>
        <end position="294"/>
    </location>
</feature>
<evidence type="ECO:0000313" key="10">
    <source>
        <dbReference type="EMBL" id="CAE0624132.1"/>
    </source>
</evidence>
<sequence length="451" mass="49434">MKESSRHTEGGRRIAQRPHFFTKPWYKSGSIIEGKVPSRLYVNNRAVRARAGMLNITAVSVLALLFSGNDSSFIRRLAPVVLWEFVTSVAIGLTPLSPYGVVATLLTWKQPPIWKPVVPKRFAWLIGASMVSSCICFSYLEKIGLVKIVVVMCVTATFLECSLDFCCGCWLWNSFVAEILGMEACEECEIDFPVIAGSSRFLEKRFDDLASEEFKQEVPPEDAITKLIATHKVVIFSKSQCSPCVKAKVLLDSLRIKYHAVEVDKVRDPQAHAAALQGGFGVSSFPMIFINGKPIGNLDDLKRLHKGNKLLQLINWSSMAAPVRMSKSRSQSKISMLPVIYQGSPIEDNLPIGVEPAPHSTAPSTSKMIPAPEPAAVTSPGIESQARLGAAEPSAPFSPLEETKISRTGNRNSANQLTRSKSASVCTDESCHIDSHEMGQTRGRGEGYVCY</sequence>
<dbReference type="CDD" id="cd03419">
    <property type="entry name" value="GRX_GRXh_1_2_like"/>
    <property type="match status" value="1"/>
</dbReference>
<protein>
    <recommendedName>
        <fullName evidence="11">Glutaredoxin domain-containing protein</fullName>
    </recommendedName>
</protein>